<dbReference type="RefSeq" id="WP_284350020.1">
    <property type="nucleotide sequence ID" value="NZ_BRXS01000003.1"/>
</dbReference>
<dbReference type="AlphaFoldDB" id="A0AA37Q2U7"/>
<name>A0AA37Q2U7_9BACT</name>
<evidence type="ECO:0000313" key="3">
    <source>
        <dbReference type="Proteomes" id="UP001161325"/>
    </source>
</evidence>
<dbReference type="PROSITE" id="PS51257">
    <property type="entry name" value="PROKAR_LIPOPROTEIN"/>
    <property type="match status" value="1"/>
</dbReference>
<proteinExistence type="predicted"/>
<protein>
    <submittedName>
        <fullName evidence="2">Uncharacterized protein</fullName>
    </submittedName>
</protein>
<evidence type="ECO:0000313" key="2">
    <source>
        <dbReference type="EMBL" id="GLC25564.1"/>
    </source>
</evidence>
<sequence length="149" mass="14586">MLLLPSRRGRRLRVAALAAAVGACASGMATTACTDRLTTLGSLTLSVAPTALRVVAGRADSVTVRVLRGGGFAGTVGLSVVAPASAPAGLAVTLDAAALAFPHDVSLVRVASAAGTPPGTYVYDVQAVGEGGAMTASRSVAVTVDAVAR</sequence>
<gene>
    <name evidence="2" type="ORF">rosag_20770</name>
</gene>
<dbReference type="Proteomes" id="UP001161325">
    <property type="component" value="Unassembled WGS sequence"/>
</dbReference>
<evidence type="ECO:0000256" key="1">
    <source>
        <dbReference type="SAM" id="SignalP"/>
    </source>
</evidence>
<accession>A0AA37Q2U7</accession>
<feature type="chain" id="PRO_5041394093" evidence="1">
    <location>
        <begin position="32"/>
        <end position="149"/>
    </location>
</feature>
<keyword evidence="3" id="KW-1185">Reference proteome</keyword>
<keyword evidence="1" id="KW-0732">Signal</keyword>
<comment type="caution">
    <text evidence="2">The sequence shown here is derived from an EMBL/GenBank/DDBJ whole genome shotgun (WGS) entry which is preliminary data.</text>
</comment>
<organism evidence="2 3">
    <name type="scientific">Roseisolibacter agri</name>
    <dbReference type="NCBI Taxonomy" id="2014610"/>
    <lineage>
        <taxon>Bacteria</taxon>
        <taxon>Pseudomonadati</taxon>
        <taxon>Gemmatimonadota</taxon>
        <taxon>Gemmatimonadia</taxon>
        <taxon>Gemmatimonadales</taxon>
        <taxon>Gemmatimonadaceae</taxon>
        <taxon>Roseisolibacter</taxon>
    </lineage>
</organism>
<feature type="signal peptide" evidence="1">
    <location>
        <begin position="1"/>
        <end position="31"/>
    </location>
</feature>
<reference evidence="2" key="1">
    <citation type="submission" date="2022-08" db="EMBL/GenBank/DDBJ databases">
        <title>Draft genome sequencing of Roseisolibacter agri AW1220.</title>
        <authorList>
            <person name="Tobiishi Y."/>
            <person name="Tonouchi A."/>
        </authorList>
    </citation>
    <scope>NUCLEOTIDE SEQUENCE</scope>
    <source>
        <strain evidence="2">AW1220</strain>
    </source>
</reference>
<dbReference type="EMBL" id="BRXS01000003">
    <property type="protein sequence ID" value="GLC25564.1"/>
    <property type="molecule type" value="Genomic_DNA"/>
</dbReference>